<dbReference type="Gene3D" id="3.60.110.10">
    <property type="entry name" value="Carbon-nitrogen hydrolase"/>
    <property type="match status" value="1"/>
</dbReference>
<evidence type="ECO:0000313" key="3">
    <source>
        <dbReference type="Proteomes" id="UP001165082"/>
    </source>
</evidence>
<feature type="non-terminal residue" evidence="2">
    <location>
        <position position="211"/>
    </location>
</feature>
<reference evidence="2" key="1">
    <citation type="submission" date="2022-07" db="EMBL/GenBank/DDBJ databases">
        <title>Genome analysis of Parmales, a sister group of diatoms, reveals the evolutionary specialization of diatoms from phago-mixotrophs to photoautotrophs.</title>
        <authorList>
            <person name="Ban H."/>
            <person name="Sato S."/>
            <person name="Yoshikawa S."/>
            <person name="Kazumasa Y."/>
            <person name="Nakamura Y."/>
            <person name="Ichinomiya M."/>
            <person name="Saitoh K."/>
            <person name="Sato N."/>
            <person name="Blanc-Mathieu R."/>
            <person name="Endo H."/>
            <person name="Kuwata A."/>
            <person name="Ogata H."/>
        </authorList>
    </citation>
    <scope>NUCLEOTIDE SEQUENCE</scope>
</reference>
<sequence length="211" mass="22506">MLFLPECFSLMATSSSMTIAESERVPGGETVRQISEMARDNKIWISGGSIHERADEVEEGKVWNTGFVVDDKGEFRGKYRKAHLFTIETPAVTLGETLTTLPGSSLTCISGTPVGTLGLAICYDLRFPYLSSSLRRLGSADVIIYPSAFTVPTGLDHWSVLLRSRAVENQCYVVAAAQAGRHGGGGEGGRTSYGHSMCVEPGGRVVAEGGG</sequence>
<dbReference type="Proteomes" id="UP001165082">
    <property type="component" value="Unassembled WGS sequence"/>
</dbReference>
<name>A0A9W6ZA52_9STRA</name>
<dbReference type="PANTHER" id="PTHR23088:SF27">
    <property type="entry name" value="DEAMINATED GLUTATHIONE AMIDASE"/>
    <property type="match status" value="1"/>
</dbReference>
<dbReference type="InterPro" id="IPR001110">
    <property type="entry name" value="UPF0012_CS"/>
</dbReference>
<dbReference type="OrthoDB" id="10250282at2759"/>
<dbReference type="Pfam" id="PF00795">
    <property type="entry name" value="CN_hydrolase"/>
    <property type="match status" value="1"/>
</dbReference>
<feature type="domain" description="CN hydrolase" evidence="1">
    <location>
        <begin position="1"/>
        <end position="211"/>
    </location>
</feature>
<organism evidence="2 3">
    <name type="scientific">Triparma retinervis</name>
    <dbReference type="NCBI Taxonomy" id="2557542"/>
    <lineage>
        <taxon>Eukaryota</taxon>
        <taxon>Sar</taxon>
        <taxon>Stramenopiles</taxon>
        <taxon>Ochrophyta</taxon>
        <taxon>Bolidophyceae</taxon>
        <taxon>Parmales</taxon>
        <taxon>Triparmaceae</taxon>
        <taxon>Triparma</taxon>
    </lineage>
</organism>
<dbReference type="SUPFAM" id="SSF56317">
    <property type="entry name" value="Carbon-nitrogen hydrolase"/>
    <property type="match status" value="1"/>
</dbReference>
<dbReference type="InterPro" id="IPR003010">
    <property type="entry name" value="C-N_Hydrolase"/>
</dbReference>
<gene>
    <name evidence="2" type="ORF">TrRE_jg8164</name>
</gene>
<proteinExistence type="predicted"/>
<dbReference type="PANTHER" id="PTHR23088">
    <property type="entry name" value="NITRILASE-RELATED"/>
    <property type="match status" value="1"/>
</dbReference>
<comment type="caution">
    <text evidence="2">The sequence shown here is derived from an EMBL/GenBank/DDBJ whole genome shotgun (WGS) entry which is preliminary data.</text>
</comment>
<protein>
    <recommendedName>
        <fullName evidence="1">CN hydrolase domain-containing protein</fullName>
    </recommendedName>
</protein>
<dbReference type="EMBL" id="BRXZ01001805">
    <property type="protein sequence ID" value="GMH46695.1"/>
    <property type="molecule type" value="Genomic_DNA"/>
</dbReference>
<accession>A0A9W6ZA52</accession>
<keyword evidence="3" id="KW-1185">Reference proteome</keyword>
<evidence type="ECO:0000259" key="1">
    <source>
        <dbReference type="PROSITE" id="PS50263"/>
    </source>
</evidence>
<dbReference type="PROSITE" id="PS01227">
    <property type="entry name" value="UPF0012"/>
    <property type="match status" value="1"/>
</dbReference>
<dbReference type="AlphaFoldDB" id="A0A9W6ZA52"/>
<dbReference type="PROSITE" id="PS50263">
    <property type="entry name" value="CN_HYDROLASE"/>
    <property type="match status" value="1"/>
</dbReference>
<evidence type="ECO:0000313" key="2">
    <source>
        <dbReference type="EMBL" id="GMH46695.1"/>
    </source>
</evidence>
<dbReference type="InterPro" id="IPR036526">
    <property type="entry name" value="C-N_Hydrolase_sf"/>
</dbReference>